<dbReference type="RefSeq" id="WP_058500016.1">
    <property type="nucleotide sequence ID" value="NZ_CAAAHW010000001.1"/>
</dbReference>
<protein>
    <submittedName>
        <fullName evidence="1">Phosphocholine hydrolase Lem3</fullName>
        <ecNumber evidence="1">3.1.3.-</ecNumber>
    </submittedName>
</protein>
<proteinExistence type="predicted"/>
<dbReference type="InterPro" id="IPR036457">
    <property type="entry name" value="PPM-type-like_dom_sf"/>
</dbReference>
<evidence type="ECO:0000313" key="3">
    <source>
        <dbReference type="Proteomes" id="UP000054691"/>
    </source>
</evidence>
<reference evidence="2 4" key="2">
    <citation type="submission" date="2018-06" db="EMBL/GenBank/DDBJ databases">
        <authorList>
            <consortium name="Pathogen Informatics"/>
            <person name="Doyle S."/>
        </authorList>
    </citation>
    <scope>NUCLEOTIDE SEQUENCE [LARGE SCALE GENOMIC DNA]</scope>
    <source>
        <strain evidence="2 4">NCTC12388</strain>
    </source>
</reference>
<dbReference type="GO" id="GO:0016787">
    <property type="term" value="F:hydrolase activity"/>
    <property type="evidence" value="ECO:0007669"/>
    <property type="project" value="UniProtKB-KW"/>
</dbReference>
<dbReference type="OrthoDB" id="5651943at2"/>
<dbReference type="Gene3D" id="3.60.40.10">
    <property type="entry name" value="PPM-type phosphatase domain"/>
    <property type="match status" value="1"/>
</dbReference>
<keyword evidence="1" id="KW-0378">Hydrolase</keyword>
<organism evidence="2 4">
    <name type="scientific">Legionella gratiana</name>
    <dbReference type="NCBI Taxonomy" id="45066"/>
    <lineage>
        <taxon>Bacteria</taxon>
        <taxon>Pseudomonadati</taxon>
        <taxon>Pseudomonadota</taxon>
        <taxon>Gammaproteobacteria</taxon>
        <taxon>Legionellales</taxon>
        <taxon>Legionellaceae</taxon>
        <taxon>Legionella</taxon>
    </lineage>
</organism>
<dbReference type="EMBL" id="UGOB01000001">
    <property type="protein sequence ID" value="STX42962.1"/>
    <property type="molecule type" value="Genomic_DNA"/>
</dbReference>
<evidence type="ECO:0000313" key="2">
    <source>
        <dbReference type="EMBL" id="STX42962.1"/>
    </source>
</evidence>
<accession>A0A378J5E2</accession>
<dbReference type="EMBL" id="LNYE01000029">
    <property type="protein sequence ID" value="KTD06148.1"/>
    <property type="molecule type" value="Genomic_DNA"/>
</dbReference>
<dbReference type="Proteomes" id="UP000054691">
    <property type="component" value="Unassembled WGS sequence"/>
</dbReference>
<dbReference type="AlphaFoldDB" id="A0A378J5E2"/>
<keyword evidence="3" id="KW-1185">Reference proteome</keyword>
<name>A0A378J5E2_9GAMM</name>
<dbReference type="SUPFAM" id="SSF81606">
    <property type="entry name" value="PP2C-like"/>
    <property type="match status" value="1"/>
</dbReference>
<dbReference type="EC" id="3.1.3.-" evidence="1"/>
<reference evidence="1 3" key="1">
    <citation type="submission" date="2015-11" db="EMBL/GenBank/DDBJ databases">
        <title>Genomic analysis of 38 Legionella species identifies large and diverse effector repertoires.</title>
        <authorList>
            <person name="Burstein D."/>
            <person name="Amaro F."/>
            <person name="Zusman T."/>
            <person name="Lifshitz Z."/>
            <person name="Cohen O."/>
            <person name="Gilbert J.A."/>
            <person name="Pupko T."/>
            <person name="Shuman H.A."/>
            <person name="Segal G."/>
        </authorList>
    </citation>
    <scope>NUCLEOTIDE SEQUENCE [LARGE SCALE GENOMIC DNA]</scope>
    <source>
        <strain evidence="1 3">Lyon 8420412</strain>
    </source>
</reference>
<gene>
    <name evidence="1" type="primary">lem3</name>
    <name evidence="1" type="ORF">Lgra_2925</name>
    <name evidence="2" type="ORF">NCTC12388_00885</name>
</gene>
<evidence type="ECO:0000313" key="4">
    <source>
        <dbReference type="Proteomes" id="UP000254476"/>
    </source>
</evidence>
<evidence type="ECO:0000313" key="1">
    <source>
        <dbReference type="EMBL" id="KTD06148.1"/>
    </source>
</evidence>
<dbReference type="Proteomes" id="UP000254476">
    <property type="component" value="Unassembled WGS sequence"/>
</dbReference>
<sequence length="550" mass="62199">MRDKVITSKNSIFAPSISKDNSIDLVTFLSKRFYSVNHSHNSAIITGSSLAYGGEDLEHDTILDSAGVSITKNKLGVINGARVAVTDGLGGGVGDQEEDNNIHKVAYSTCEAFLDSKKNIDATLNLINLPTSSSRKLIKLRPEDAHASMAAFIYNYDSNKGYSGEFVNVGDGLIIVLDKQLKMKHTICARHIYRGFGQWTPPSVQMLESAPDRNKLIIKQTLELDEGDIIVSMTDGIWGEFESNLISQTTEQRDIAIDRLTFEALFDQLKGKQNPSTFEIAELITRQAMSKSLERRKILLKLIDDIEQECFPQKEIKTIKEVLDYCANHGRVELANTLKSILFEQGMNDGVVYFIDKVDQIPLDIVMQDLTGRCVGDCSTINVTRVPHHLDELVRCFITNPENHRTLATFLKAAIKSELDLKETFERLALEMRQIEVESNFSEAIFEPVFKKETLNKAQKLLTHYFRISTHLDSERSYEKRLTYVTRYLTQEAVLEKNDIDSLLSMLHSQIKPKIAFKTFFQNQNKLYNKFLTEIATEIDSAEPCGKQCK</sequence>